<dbReference type="NCBIfam" id="NF003478">
    <property type="entry name" value="PRK05124.1"/>
    <property type="match status" value="1"/>
</dbReference>
<dbReference type="EMBL" id="UGLW01000003">
    <property type="protein sequence ID" value="STV08635.1"/>
    <property type="molecule type" value="Genomic_DNA"/>
</dbReference>
<evidence type="ECO:0000256" key="2">
    <source>
        <dbReference type="ARBA" id="ARBA00012391"/>
    </source>
</evidence>
<comment type="subunit">
    <text evidence="10">Heterodimer composed of CysD, the smaller subunit, and CysNC.</text>
</comment>
<dbReference type="STRING" id="1218098.GCA_001598715_01706"/>
<evidence type="ECO:0000256" key="6">
    <source>
        <dbReference type="ARBA" id="ARBA00022840"/>
    </source>
</evidence>
<dbReference type="PROSITE" id="PS00301">
    <property type="entry name" value="G_TR_1"/>
    <property type="match status" value="1"/>
</dbReference>
<dbReference type="PANTHER" id="PTHR23115">
    <property type="entry name" value="TRANSLATION FACTOR"/>
    <property type="match status" value="1"/>
</dbReference>
<accession>A0A378AIW2</accession>
<keyword evidence="7" id="KW-0342">GTP-binding</keyword>
<evidence type="ECO:0000256" key="4">
    <source>
        <dbReference type="ARBA" id="ARBA00022695"/>
    </source>
</evidence>
<dbReference type="EC" id="2.7.7.4" evidence="2"/>
<keyword evidence="3 12" id="KW-0808">Transferase</keyword>
<evidence type="ECO:0000256" key="7">
    <source>
        <dbReference type="ARBA" id="ARBA00023134"/>
    </source>
</evidence>
<dbReference type="InterPro" id="IPR000795">
    <property type="entry name" value="T_Tr_GTP-bd_dom"/>
</dbReference>
<dbReference type="CDD" id="cd04166">
    <property type="entry name" value="CysN_ATPS"/>
    <property type="match status" value="1"/>
</dbReference>
<dbReference type="SUPFAM" id="SSF50447">
    <property type="entry name" value="Translation proteins"/>
    <property type="match status" value="1"/>
</dbReference>
<dbReference type="InterPro" id="IPR031157">
    <property type="entry name" value="G_TR_CS"/>
</dbReference>
<comment type="pathway">
    <text evidence="1">Sulfur metabolism; hydrogen sulfide biosynthesis; sulfite from sulfate: step 1/3.</text>
</comment>
<dbReference type="GO" id="GO:0005524">
    <property type="term" value="F:ATP binding"/>
    <property type="evidence" value="ECO:0007669"/>
    <property type="project" value="UniProtKB-KW"/>
</dbReference>
<evidence type="ECO:0000256" key="10">
    <source>
        <dbReference type="ARBA" id="ARBA00062688"/>
    </source>
</evidence>
<dbReference type="InterPro" id="IPR009000">
    <property type="entry name" value="Transl_B-barrel_sf"/>
</dbReference>
<evidence type="ECO:0000256" key="3">
    <source>
        <dbReference type="ARBA" id="ARBA00022679"/>
    </source>
</evidence>
<dbReference type="NCBIfam" id="TIGR00231">
    <property type="entry name" value="small_GTP"/>
    <property type="match status" value="1"/>
</dbReference>
<dbReference type="InterPro" id="IPR011779">
    <property type="entry name" value="SO4_adenylTrfase_lsu"/>
</dbReference>
<evidence type="ECO:0000313" key="13">
    <source>
        <dbReference type="Proteomes" id="UP000254487"/>
    </source>
</evidence>
<keyword evidence="6" id="KW-0067">ATP-binding</keyword>
<dbReference type="FunFam" id="2.40.30.10:FF:000027">
    <property type="entry name" value="Sulfate adenylyltransferase subunit 1"/>
    <property type="match status" value="1"/>
</dbReference>
<evidence type="ECO:0000256" key="9">
    <source>
        <dbReference type="ARBA" id="ARBA00061263"/>
    </source>
</evidence>
<reference evidence="12 13" key="1">
    <citation type="submission" date="2018-06" db="EMBL/GenBank/DDBJ databases">
        <authorList>
            <consortium name="Pathogen Informatics"/>
            <person name="Doyle S."/>
        </authorList>
    </citation>
    <scope>NUCLEOTIDE SEQUENCE [LARGE SCALE GENOMIC DNA]</scope>
    <source>
        <strain evidence="12 13">NCTC10313</strain>
    </source>
</reference>
<dbReference type="AlphaFoldDB" id="A0A378AIW2"/>
<dbReference type="FunFam" id="3.40.50.300:FF:000119">
    <property type="entry name" value="Sulfate adenylyltransferase subunit 1"/>
    <property type="match status" value="1"/>
</dbReference>
<dbReference type="NCBIfam" id="TIGR02034">
    <property type="entry name" value="CysN"/>
    <property type="match status" value="1"/>
</dbReference>
<dbReference type="InterPro" id="IPR005225">
    <property type="entry name" value="Small_GTP-bd"/>
</dbReference>
<dbReference type="PRINTS" id="PR00315">
    <property type="entry name" value="ELONGATNFCT"/>
</dbReference>
<comment type="similarity">
    <text evidence="9">Belongs to the TRAFAC class translation factor GTPase superfamily. Classic translation factor GTPase family. CysN/NodQ subfamily.</text>
</comment>
<dbReference type="Pfam" id="PF00009">
    <property type="entry name" value="GTP_EFTU"/>
    <property type="match status" value="1"/>
</dbReference>
<feature type="domain" description="Tr-type G" evidence="11">
    <location>
        <begin position="25"/>
        <end position="239"/>
    </location>
</feature>
<dbReference type="GO" id="GO:0005525">
    <property type="term" value="F:GTP binding"/>
    <property type="evidence" value="ECO:0007669"/>
    <property type="project" value="UniProtKB-KW"/>
</dbReference>
<dbReference type="GO" id="GO:0003924">
    <property type="term" value="F:GTPase activity"/>
    <property type="evidence" value="ECO:0007669"/>
    <property type="project" value="InterPro"/>
</dbReference>
<sequence>MNTTIAQQIANEGGVEAYLHAQQHKSLLRFLTCGSVDDGKSTLIGRLLHDTRQIYEDQLSSLHNDSKRHGTQGEKLDLALLVDGLQAEREQGITIDVAYRYFSTEKRKFIIADTPGHEQYTRNMATGASTCDLAILLIDARKGVLDQTRRHSFISTLLGIKHLVVAVNKMDLVEFSEERFNEIREDYLTFAEQLPGNLDIRFVPLSALEGDNVASQSANMPWYSGPTLLEVLETVEIQRVVESQPLRFPVQYVNRPNLDFRGFSGTVASGTVQVGQRLKVLPSGVESSVARIVTFDGDLQEAAAGEAITLVLKDEIDISRGDLLVDAQASLPAVQSASIVVVWMAEQPLTRARATTSKSPARRPALASTLSATRSILTT</sequence>
<dbReference type="InterPro" id="IPR044138">
    <property type="entry name" value="CysN_II"/>
</dbReference>
<evidence type="ECO:0000256" key="5">
    <source>
        <dbReference type="ARBA" id="ARBA00022741"/>
    </source>
</evidence>
<gene>
    <name evidence="12" type="primary">cysN_2</name>
    <name evidence="12" type="ORF">NCTC10313_05615</name>
</gene>
<evidence type="ECO:0000313" key="12">
    <source>
        <dbReference type="EMBL" id="STV08635.1"/>
    </source>
</evidence>
<dbReference type="InterPro" id="IPR041757">
    <property type="entry name" value="CysN_GTP-bd"/>
</dbReference>
<dbReference type="PROSITE" id="PS51722">
    <property type="entry name" value="G_TR_2"/>
    <property type="match status" value="1"/>
</dbReference>
<dbReference type="GO" id="GO:0004781">
    <property type="term" value="F:sulfate adenylyltransferase (ATP) activity"/>
    <property type="evidence" value="ECO:0007669"/>
    <property type="project" value="UniProtKB-EC"/>
</dbReference>
<dbReference type="SUPFAM" id="SSF52540">
    <property type="entry name" value="P-loop containing nucleoside triphosphate hydrolases"/>
    <property type="match status" value="1"/>
</dbReference>
<dbReference type="Gene3D" id="3.40.50.300">
    <property type="entry name" value="P-loop containing nucleotide triphosphate hydrolases"/>
    <property type="match status" value="1"/>
</dbReference>
<evidence type="ECO:0000256" key="1">
    <source>
        <dbReference type="ARBA" id="ARBA00005048"/>
    </source>
</evidence>
<evidence type="ECO:0000259" key="11">
    <source>
        <dbReference type="PROSITE" id="PS51722"/>
    </source>
</evidence>
<protein>
    <recommendedName>
        <fullName evidence="2">sulfate adenylyltransferase</fullName>
        <ecNumber evidence="2">2.7.7.4</ecNumber>
    </recommendedName>
</protein>
<dbReference type="Gene3D" id="2.40.30.10">
    <property type="entry name" value="Translation factors"/>
    <property type="match status" value="1"/>
</dbReference>
<name>A0A378AIW2_KLEPO</name>
<evidence type="ECO:0000256" key="8">
    <source>
        <dbReference type="ARBA" id="ARBA00055271"/>
    </source>
</evidence>
<dbReference type="InterPro" id="IPR004161">
    <property type="entry name" value="EFTu-like_2"/>
</dbReference>
<dbReference type="CDD" id="cd03695">
    <property type="entry name" value="CysN_NodQ_II"/>
    <property type="match status" value="1"/>
</dbReference>
<dbReference type="Pfam" id="PF03144">
    <property type="entry name" value="GTP_EFTU_D2"/>
    <property type="match status" value="1"/>
</dbReference>
<dbReference type="GO" id="GO:0097216">
    <property type="term" value="F:guanosine tetraphosphate binding"/>
    <property type="evidence" value="ECO:0007669"/>
    <property type="project" value="UniProtKB-ARBA"/>
</dbReference>
<organism evidence="12 13">
    <name type="scientific">Klebsiella pneumoniae subsp. ozaenae</name>
    <dbReference type="NCBI Taxonomy" id="574"/>
    <lineage>
        <taxon>Bacteria</taxon>
        <taxon>Pseudomonadati</taxon>
        <taxon>Pseudomonadota</taxon>
        <taxon>Gammaproteobacteria</taxon>
        <taxon>Enterobacterales</taxon>
        <taxon>Enterobacteriaceae</taxon>
        <taxon>Klebsiella/Raoultella group</taxon>
        <taxon>Klebsiella</taxon>
        <taxon>Klebsiella pneumoniae complex</taxon>
    </lineage>
</organism>
<keyword evidence="5" id="KW-0547">Nucleotide-binding</keyword>
<dbReference type="InterPro" id="IPR050100">
    <property type="entry name" value="TRAFAC_GTPase_members"/>
</dbReference>
<dbReference type="InterPro" id="IPR027417">
    <property type="entry name" value="P-loop_NTPase"/>
</dbReference>
<comment type="function">
    <text evidence="8">With CysD forms the ATP sulfurylase (ATPS) that catalyzes the adenylation of sulfate producing adenosine 5'-phosphosulfate (APS) and diphosphate, the first enzymatic step in sulfur assimilation pathway. APS synthesis involves the formation of a high-energy phosphoric-sulfuric acid anhydride bond driven by GTP hydrolysis by CysN coupled to ATP hydrolysis by CysD.</text>
</comment>
<keyword evidence="4 12" id="KW-0548">Nucleotidyltransferase</keyword>
<dbReference type="Proteomes" id="UP000254487">
    <property type="component" value="Unassembled WGS sequence"/>
</dbReference>
<proteinExistence type="inferred from homology"/>
<dbReference type="GO" id="GO:0006790">
    <property type="term" value="P:sulfur compound metabolic process"/>
    <property type="evidence" value="ECO:0007669"/>
    <property type="project" value="InterPro"/>
</dbReference>